<dbReference type="Pfam" id="PF20329">
    <property type="entry name" value="DUF6624"/>
    <property type="match status" value="1"/>
</dbReference>
<dbReference type="RefSeq" id="WP_135964939.1">
    <property type="nucleotide sequence ID" value="NZ_SRXT01000006.1"/>
</dbReference>
<accession>A0A4S1XC11</accession>
<dbReference type="EMBL" id="SRXT01000006">
    <property type="protein sequence ID" value="TGX52396.1"/>
    <property type="molecule type" value="Genomic_DNA"/>
</dbReference>
<organism evidence="1 2">
    <name type="scientific">Sphingomonas gei</name>
    <dbReference type="NCBI Taxonomy" id="1395960"/>
    <lineage>
        <taxon>Bacteria</taxon>
        <taxon>Pseudomonadati</taxon>
        <taxon>Pseudomonadota</taxon>
        <taxon>Alphaproteobacteria</taxon>
        <taxon>Sphingomonadales</taxon>
        <taxon>Sphingomonadaceae</taxon>
        <taxon>Sphingomonas</taxon>
    </lineage>
</organism>
<sequence length="217" mass="24281">MILALTATCSHADPKVAEMLGSWCRAVAEVERRRPPPGAALPARIHHLIRLDEVTRQNLWMIDDASLNAEQRQIVEDALGTSLLEIDAGNTEELKKLLPKAGWFANRRHGRQVTHGAWLIAQHSPDNAFREYALGKMSALLKYGDVDARDYALTFDRVQAHKGLPQRYGSQARCREGRLLLQPIENESAVNAAREEIGWNQTIEETKGDLEIGKPCN</sequence>
<dbReference type="OrthoDB" id="7446297at2"/>
<proteinExistence type="predicted"/>
<comment type="caution">
    <text evidence="1">The sequence shown here is derived from an EMBL/GenBank/DDBJ whole genome shotgun (WGS) entry which is preliminary data.</text>
</comment>
<keyword evidence="2" id="KW-1185">Reference proteome</keyword>
<dbReference type="InterPro" id="IPR046732">
    <property type="entry name" value="DUF6624"/>
</dbReference>
<name>A0A4S1XC11_9SPHN</name>
<evidence type="ECO:0000313" key="1">
    <source>
        <dbReference type="EMBL" id="TGX52396.1"/>
    </source>
</evidence>
<gene>
    <name evidence="1" type="ORF">E5A73_16525</name>
</gene>
<dbReference type="Proteomes" id="UP000306147">
    <property type="component" value="Unassembled WGS sequence"/>
</dbReference>
<protein>
    <submittedName>
        <fullName evidence="1">Uncharacterized protein</fullName>
    </submittedName>
</protein>
<evidence type="ECO:0000313" key="2">
    <source>
        <dbReference type="Proteomes" id="UP000306147"/>
    </source>
</evidence>
<dbReference type="AlphaFoldDB" id="A0A4S1XC11"/>
<reference evidence="1 2" key="1">
    <citation type="submission" date="2019-04" db="EMBL/GenBank/DDBJ databases">
        <title>Sphingomonas psychrotolerans sp. nov., isolated from soil in the Tianshan Mountains, Xinjiang, China.</title>
        <authorList>
            <person name="Luo Y."/>
            <person name="Sheng H."/>
        </authorList>
    </citation>
    <scope>NUCLEOTIDE SEQUENCE [LARGE SCALE GENOMIC DNA]</scope>
    <source>
        <strain evidence="1 2">ZFGT-11</strain>
    </source>
</reference>